<feature type="domain" description="N-acetyltransferase" evidence="1">
    <location>
        <begin position="152"/>
        <end position="228"/>
    </location>
</feature>
<dbReference type="GO" id="GO:0016747">
    <property type="term" value="F:acyltransferase activity, transferring groups other than amino-acyl groups"/>
    <property type="evidence" value="ECO:0007669"/>
    <property type="project" value="InterPro"/>
</dbReference>
<protein>
    <submittedName>
        <fullName evidence="2">GNAT family N-acetyltransferase</fullName>
        <ecNumber evidence="2">2.3.1.-</ecNumber>
    </submittedName>
</protein>
<dbReference type="InterPro" id="IPR016181">
    <property type="entry name" value="Acyl_CoA_acyltransferase"/>
</dbReference>
<evidence type="ECO:0000313" key="3">
    <source>
        <dbReference type="Proteomes" id="UP001058003"/>
    </source>
</evidence>
<keyword evidence="3" id="KW-1185">Reference proteome</keyword>
<accession>A0A9Q9IQT3</accession>
<dbReference type="SUPFAM" id="SSF55729">
    <property type="entry name" value="Acyl-CoA N-acyltransferases (Nat)"/>
    <property type="match status" value="1"/>
</dbReference>
<dbReference type="OrthoDB" id="4966223at2"/>
<proteinExistence type="predicted"/>
<dbReference type="EMBL" id="CP073767">
    <property type="protein sequence ID" value="UWZ57660.1"/>
    <property type="molecule type" value="Genomic_DNA"/>
</dbReference>
<dbReference type="AlphaFoldDB" id="A0A9Q9IQT3"/>
<sequence length="228" mass="23397">MDAFAGYLASLVGSWEALATPHPDASVVRGAGFVAARFPSHPVLCNAVLLDPAALPALAGLYTGIPGYAVWSADGATAAVLAAAGMRRDETTVPMRCDLRDLPPGADPADGSPGVVADADPGVVAAITGTDETLVRGVPGLRAYASAGHESCLVLIPVGSDVNVSFVATLPRARRRGLARSVLRRALHDARDGGFATASLQATPMAERLYAAEGFAAVGAWQEWLPRS</sequence>
<reference evidence="2" key="1">
    <citation type="submission" date="2021-04" db="EMBL/GenBank/DDBJ databases">
        <title>Dactylosporangium aurantiacum NRRL B-8018 full assembly.</title>
        <authorList>
            <person name="Hartkoorn R.C."/>
            <person name="Beaudoing E."/>
            <person name="Hot D."/>
        </authorList>
    </citation>
    <scope>NUCLEOTIDE SEQUENCE</scope>
    <source>
        <strain evidence="2">NRRL B-8018</strain>
    </source>
</reference>
<dbReference type="CDD" id="cd04301">
    <property type="entry name" value="NAT_SF"/>
    <property type="match status" value="1"/>
</dbReference>
<dbReference type="EC" id="2.3.1.-" evidence="2"/>
<dbReference type="Pfam" id="PF00583">
    <property type="entry name" value="Acetyltransf_1"/>
    <property type="match status" value="1"/>
</dbReference>
<evidence type="ECO:0000259" key="1">
    <source>
        <dbReference type="PROSITE" id="PS51186"/>
    </source>
</evidence>
<dbReference type="KEGG" id="daur:Daura_16740"/>
<dbReference type="RefSeq" id="WP_033360954.1">
    <property type="nucleotide sequence ID" value="NZ_CP073767.1"/>
</dbReference>
<dbReference type="Gene3D" id="3.40.630.30">
    <property type="match status" value="1"/>
</dbReference>
<dbReference type="PROSITE" id="PS51186">
    <property type="entry name" value="GNAT"/>
    <property type="match status" value="1"/>
</dbReference>
<dbReference type="InterPro" id="IPR000182">
    <property type="entry name" value="GNAT_dom"/>
</dbReference>
<gene>
    <name evidence="2" type="ORF">Daura_16740</name>
</gene>
<dbReference type="Proteomes" id="UP001058003">
    <property type="component" value="Chromosome"/>
</dbReference>
<keyword evidence="2" id="KW-0808">Transferase</keyword>
<keyword evidence="2" id="KW-0012">Acyltransferase</keyword>
<organism evidence="2 3">
    <name type="scientific">Dactylosporangium aurantiacum</name>
    <dbReference type="NCBI Taxonomy" id="35754"/>
    <lineage>
        <taxon>Bacteria</taxon>
        <taxon>Bacillati</taxon>
        <taxon>Actinomycetota</taxon>
        <taxon>Actinomycetes</taxon>
        <taxon>Micromonosporales</taxon>
        <taxon>Micromonosporaceae</taxon>
        <taxon>Dactylosporangium</taxon>
    </lineage>
</organism>
<evidence type="ECO:0000313" key="2">
    <source>
        <dbReference type="EMBL" id="UWZ57660.1"/>
    </source>
</evidence>
<name>A0A9Q9IQT3_9ACTN</name>